<evidence type="ECO:0000313" key="2">
    <source>
        <dbReference type="Proteomes" id="UP001234297"/>
    </source>
</evidence>
<accession>A0ACC2KKG1</accession>
<name>A0ACC2KKG1_PERAE</name>
<reference evidence="1 2" key="1">
    <citation type="journal article" date="2022" name="Hortic Res">
        <title>A haplotype resolved chromosomal level avocado genome allows analysis of novel avocado genes.</title>
        <authorList>
            <person name="Nath O."/>
            <person name="Fletcher S.J."/>
            <person name="Hayward A."/>
            <person name="Shaw L.M."/>
            <person name="Masouleh A.K."/>
            <person name="Furtado A."/>
            <person name="Henry R.J."/>
            <person name="Mitter N."/>
        </authorList>
    </citation>
    <scope>NUCLEOTIDE SEQUENCE [LARGE SCALE GENOMIC DNA]</scope>
    <source>
        <strain evidence="2">cv. Hass</strain>
    </source>
</reference>
<dbReference type="Proteomes" id="UP001234297">
    <property type="component" value="Chromosome 9"/>
</dbReference>
<keyword evidence="2" id="KW-1185">Reference proteome</keyword>
<protein>
    <submittedName>
        <fullName evidence="1">Uncharacterized protein</fullName>
    </submittedName>
</protein>
<gene>
    <name evidence="1" type="ORF">MRB53_029993</name>
</gene>
<evidence type="ECO:0000313" key="1">
    <source>
        <dbReference type="EMBL" id="KAJ8621464.1"/>
    </source>
</evidence>
<dbReference type="EMBL" id="CM056817">
    <property type="protein sequence ID" value="KAJ8621464.1"/>
    <property type="molecule type" value="Genomic_DNA"/>
</dbReference>
<comment type="caution">
    <text evidence="1">The sequence shown here is derived from an EMBL/GenBank/DDBJ whole genome shotgun (WGS) entry which is preliminary data.</text>
</comment>
<proteinExistence type="predicted"/>
<organism evidence="1 2">
    <name type="scientific">Persea americana</name>
    <name type="common">Avocado</name>
    <dbReference type="NCBI Taxonomy" id="3435"/>
    <lineage>
        <taxon>Eukaryota</taxon>
        <taxon>Viridiplantae</taxon>
        <taxon>Streptophyta</taxon>
        <taxon>Embryophyta</taxon>
        <taxon>Tracheophyta</taxon>
        <taxon>Spermatophyta</taxon>
        <taxon>Magnoliopsida</taxon>
        <taxon>Magnoliidae</taxon>
        <taxon>Laurales</taxon>
        <taxon>Lauraceae</taxon>
        <taxon>Persea</taxon>
    </lineage>
</organism>
<sequence>MTDVSARLQLHIPGCSPLTPGSVGRAVEKLNNPRHLRVHGVPRTKKEHRAPSTSLLRVNPQRPLVFYKGQQHSSCSFTDNHPYIDVDICPECNEVGFVFN</sequence>